<feature type="compositionally biased region" description="Basic and acidic residues" evidence="1">
    <location>
        <begin position="143"/>
        <end position="153"/>
    </location>
</feature>
<feature type="region of interest" description="Disordered" evidence="1">
    <location>
        <begin position="201"/>
        <end position="235"/>
    </location>
</feature>
<protein>
    <submittedName>
        <fullName evidence="2">Uncharacterized protein</fullName>
    </submittedName>
</protein>
<dbReference type="EMBL" id="SNRW01006664">
    <property type="protein sequence ID" value="KAA6382644.1"/>
    <property type="molecule type" value="Genomic_DNA"/>
</dbReference>
<reference evidence="2 3" key="1">
    <citation type="submission" date="2019-03" db="EMBL/GenBank/DDBJ databases">
        <title>Single cell metagenomics reveals metabolic interactions within the superorganism composed of flagellate Streblomastix strix and complex community of Bacteroidetes bacteria on its surface.</title>
        <authorList>
            <person name="Treitli S.C."/>
            <person name="Kolisko M."/>
            <person name="Husnik F."/>
            <person name="Keeling P."/>
            <person name="Hampl V."/>
        </authorList>
    </citation>
    <scope>NUCLEOTIDE SEQUENCE [LARGE SCALE GENOMIC DNA]</scope>
    <source>
        <strain evidence="2">ST1C</strain>
    </source>
</reference>
<sequence length="235" mass="27088">MMQPIAHFLQQPIQRIKQPQHEISLARVTDELECLAEEPTVGMFFVNLNSLQTRARLQEIKGSISQIRPHLQIIGQTMDNIRETQQFKLANALTNKTLQHIKNTQVVMQQYLQKRREQGTQREEFSHTYINSFYTYPTQNETVESKNKKEPQIDKITPPENEDEDTIRNSIVQARLEPPKIKADKIPSFIPTKVRVISKSQTELNSSIPDVSPQVHSSQQLHPTQNNAPESSDKI</sequence>
<evidence type="ECO:0000313" key="3">
    <source>
        <dbReference type="Proteomes" id="UP000324800"/>
    </source>
</evidence>
<accession>A0A5J4VJN6</accession>
<dbReference type="AlphaFoldDB" id="A0A5J4VJN6"/>
<organism evidence="2 3">
    <name type="scientific">Streblomastix strix</name>
    <dbReference type="NCBI Taxonomy" id="222440"/>
    <lineage>
        <taxon>Eukaryota</taxon>
        <taxon>Metamonada</taxon>
        <taxon>Preaxostyla</taxon>
        <taxon>Oxymonadida</taxon>
        <taxon>Streblomastigidae</taxon>
        <taxon>Streblomastix</taxon>
    </lineage>
</organism>
<name>A0A5J4VJN6_9EUKA</name>
<comment type="caution">
    <text evidence="2">The sequence shown here is derived from an EMBL/GenBank/DDBJ whole genome shotgun (WGS) entry which is preliminary data.</text>
</comment>
<evidence type="ECO:0000313" key="2">
    <source>
        <dbReference type="EMBL" id="KAA6382644.1"/>
    </source>
</evidence>
<feature type="region of interest" description="Disordered" evidence="1">
    <location>
        <begin position="141"/>
        <end position="165"/>
    </location>
</feature>
<proteinExistence type="predicted"/>
<dbReference type="Proteomes" id="UP000324800">
    <property type="component" value="Unassembled WGS sequence"/>
</dbReference>
<gene>
    <name evidence="2" type="ORF">EZS28_021829</name>
</gene>
<evidence type="ECO:0000256" key="1">
    <source>
        <dbReference type="SAM" id="MobiDB-lite"/>
    </source>
</evidence>